<gene>
    <name evidence="6" type="ORF">IM660_18610</name>
</gene>
<dbReference type="GO" id="GO:0003677">
    <property type="term" value="F:DNA binding"/>
    <property type="evidence" value="ECO:0007669"/>
    <property type="project" value="UniProtKB-KW"/>
</dbReference>
<dbReference type="KEGG" id="halt:IM660_18610"/>
<comment type="similarity">
    <text evidence="1">Belongs to the LysR transcriptional regulatory family.</text>
</comment>
<dbReference type="SUPFAM" id="SSF46785">
    <property type="entry name" value="Winged helix' DNA-binding domain"/>
    <property type="match status" value="1"/>
</dbReference>
<dbReference type="PANTHER" id="PTHR30346">
    <property type="entry name" value="TRANSCRIPTIONAL DUAL REGULATOR HCAR-RELATED"/>
    <property type="match status" value="1"/>
</dbReference>
<dbReference type="SUPFAM" id="SSF53850">
    <property type="entry name" value="Periplasmic binding protein-like II"/>
    <property type="match status" value="1"/>
</dbReference>
<dbReference type="RefSeq" id="WP_193497243.1">
    <property type="nucleotide sequence ID" value="NZ_CP063169.1"/>
</dbReference>
<evidence type="ECO:0000313" key="6">
    <source>
        <dbReference type="EMBL" id="QOR70568.1"/>
    </source>
</evidence>
<dbReference type="Pfam" id="PF03466">
    <property type="entry name" value="LysR_substrate"/>
    <property type="match status" value="1"/>
</dbReference>
<evidence type="ECO:0000256" key="1">
    <source>
        <dbReference type="ARBA" id="ARBA00009437"/>
    </source>
</evidence>
<keyword evidence="4" id="KW-0804">Transcription</keyword>
<dbReference type="Gene3D" id="3.40.190.10">
    <property type="entry name" value="Periplasmic binding protein-like II"/>
    <property type="match status" value="2"/>
</dbReference>
<keyword evidence="3" id="KW-0238">DNA-binding</keyword>
<dbReference type="CDD" id="cd05466">
    <property type="entry name" value="PBP2_LTTR_substrate"/>
    <property type="match status" value="1"/>
</dbReference>
<dbReference type="PROSITE" id="PS50931">
    <property type="entry name" value="HTH_LYSR"/>
    <property type="match status" value="1"/>
</dbReference>
<dbReference type="GO" id="GO:0003700">
    <property type="term" value="F:DNA-binding transcription factor activity"/>
    <property type="evidence" value="ECO:0007669"/>
    <property type="project" value="InterPro"/>
</dbReference>
<proteinExistence type="inferred from homology"/>
<dbReference type="InterPro" id="IPR036390">
    <property type="entry name" value="WH_DNA-bd_sf"/>
</dbReference>
<protein>
    <submittedName>
        <fullName evidence="6">LysR family transcriptional regulator</fullName>
    </submittedName>
</protein>
<evidence type="ECO:0000256" key="3">
    <source>
        <dbReference type="ARBA" id="ARBA00023125"/>
    </source>
</evidence>
<name>A0A7M1SSL9_9MICO</name>
<evidence type="ECO:0000259" key="5">
    <source>
        <dbReference type="PROSITE" id="PS50931"/>
    </source>
</evidence>
<dbReference type="InterPro" id="IPR000847">
    <property type="entry name" value="LysR_HTH_N"/>
</dbReference>
<dbReference type="InterPro" id="IPR005119">
    <property type="entry name" value="LysR_subst-bd"/>
</dbReference>
<accession>A0A7M1SSL9</accession>
<dbReference type="PANTHER" id="PTHR30346:SF28">
    <property type="entry name" value="HTH-TYPE TRANSCRIPTIONAL REGULATOR CYNR"/>
    <property type="match status" value="1"/>
</dbReference>
<keyword evidence="7" id="KW-1185">Reference proteome</keyword>
<sequence length="326" mass="35235">MPDDEVHGVLDLVQRDIELSWLRAFMAVHESGSFTAAADRIHRAQSRVSAQVAHLERALGVQLFVRSRRATSLTEAGEELLPYVRTVLQQLTEGVSAATSQDGHVRGRVTVSAFPGAAAFVVAPTIRRFCDTYPQARVVVKEDLPNPATAVARGDTDLAVFYDGEIELPRSVRADFLLRERVVCVMPSDHPAVGMSAVPASIFETDAVILTSIANGYSDSRVILQQAGVRPLGEYSVGQPTTAKALVAVGVGLGLLPELAAAMLDTGDQVTMVPVDHPAFERDVHTLVNKERLYPPVIKEFIKTLHAQAREMDVASPGLALDQERG</sequence>
<reference evidence="6 7" key="1">
    <citation type="submission" date="2020-10" db="EMBL/GenBank/DDBJ databases">
        <title>Haloactinobacterium sp. RN3S43, a bacterium isolated from saline soil.</title>
        <authorList>
            <person name="Sun J.-Q."/>
        </authorList>
    </citation>
    <scope>NUCLEOTIDE SEQUENCE [LARGE SCALE GENOMIC DNA]</scope>
    <source>
        <strain evidence="6 7">RN3S43</strain>
    </source>
</reference>
<evidence type="ECO:0000256" key="4">
    <source>
        <dbReference type="ARBA" id="ARBA00023163"/>
    </source>
</evidence>
<dbReference type="InterPro" id="IPR036388">
    <property type="entry name" value="WH-like_DNA-bd_sf"/>
</dbReference>
<dbReference type="Pfam" id="PF00126">
    <property type="entry name" value="HTH_1"/>
    <property type="match status" value="1"/>
</dbReference>
<dbReference type="Proteomes" id="UP000593758">
    <property type="component" value="Chromosome"/>
</dbReference>
<dbReference type="PRINTS" id="PR00039">
    <property type="entry name" value="HTHLYSR"/>
</dbReference>
<dbReference type="Gene3D" id="1.10.10.10">
    <property type="entry name" value="Winged helix-like DNA-binding domain superfamily/Winged helix DNA-binding domain"/>
    <property type="match status" value="1"/>
</dbReference>
<evidence type="ECO:0000313" key="7">
    <source>
        <dbReference type="Proteomes" id="UP000593758"/>
    </source>
</evidence>
<dbReference type="FunFam" id="1.10.10.10:FF:000001">
    <property type="entry name" value="LysR family transcriptional regulator"/>
    <property type="match status" value="1"/>
</dbReference>
<dbReference type="EMBL" id="CP063169">
    <property type="protein sequence ID" value="QOR70568.1"/>
    <property type="molecule type" value="Genomic_DNA"/>
</dbReference>
<keyword evidence="2" id="KW-0805">Transcription regulation</keyword>
<evidence type="ECO:0000256" key="2">
    <source>
        <dbReference type="ARBA" id="ARBA00023015"/>
    </source>
</evidence>
<organism evidence="6 7">
    <name type="scientific">Ruania alkalisoli</name>
    <dbReference type="NCBI Taxonomy" id="2779775"/>
    <lineage>
        <taxon>Bacteria</taxon>
        <taxon>Bacillati</taxon>
        <taxon>Actinomycetota</taxon>
        <taxon>Actinomycetes</taxon>
        <taxon>Micrococcales</taxon>
        <taxon>Ruaniaceae</taxon>
        <taxon>Ruania</taxon>
    </lineage>
</organism>
<dbReference type="GO" id="GO:0032993">
    <property type="term" value="C:protein-DNA complex"/>
    <property type="evidence" value="ECO:0007669"/>
    <property type="project" value="TreeGrafter"/>
</dbReference>
<feature type="domain" description="HTH lysR-type" evidence="5">
    <location>
        <begin position="17"/>
        <end position="74"/>
    </location>
</feature>
<dbReference type="AlphaFoldDB" id="A0A7M1SSL9"/>